<feature type="region of interest" description="Disordered" evidence="1">
    <location>
        <begin position="256"/>
        <end position="276"/>
    </location>
</feature>
<dbReference type="Gene3D" id="3.30.710.10">
    <property type="entry name" value="Potassium Channel Kv1.1, Chain A"/>
    <property type="match status" value="1"/>
</dbReference>
<dbReference type="GeneID" id="24097378"/>
<dbReference type="Proteomes" id="UP000006352">
    <property type="component" value="Unassembled WGS sequence"/>
</dbReference>
<organism evidence="3 4">
    <name type="scientific">Fibroporia radiculosa</name>
    <dbReference type="NCBI Taxonomy" id="599839"/>
    <lineage>
        <taxon>Eukaryota</taxon>
        <taxon>Fungi</taxon>
        <taxon>Dikarya</taxon>
        <taxon>Basidiomycota</taxon>
        <taxon>Agaricomycotina</taxon>
        <taxon>Agaricomycetes</taxon>
        <taxon>Polyporales</taxon>
        <taxon>Fibroporiaceae</taxon>
        <taxon>Fibroporia</taxon>
    </lineage>
</organism>
<dbReference type="OrthoDB" id="6359816at2759"/>
<sequence>MKEKSFVECQESTSIKFEWTLKGLKDVFDASPGESKSKAIRSALFGGGRWQVRYPQSYPDVMTIPTPVQVLFYANSGSNPEGASFVSLYLSCEPTLEEKAGAINGRWSREGLYKFGFDLHDAQRKYGSKECGDNAFSHKTQNWGWAHFARRDNVFSQIFRAKPQDALVITCTITTSPTPPVGPPSIPLQPVPKDFLTVLGSLLDDPTYSDVEFVLPNRNRVQVNTRRIYAARKILQRVEYFRTRFAEGNSPLQALQHEVDRSSDPESQQTISGDYIARQYEDSDDEDEDEDAMSIDVDVDFAKEHSQEADVSITSIDNTRTDPSSSWIPISEHEQDENSLQSSVDDIKEARNVRAKITHPSSPRSSRMHLDQPEIDYCAPSREPDIPGPIKVPVVVRDVPYATFRALLYYVYTDTIVFAPLSSSFLPSTAVQTSDTPPLVEVGQSSSESQSNLAFSQRSSQQPETIATTSNPRSRKAWITQWEQKNGYTGNPRPCSAKAVFRLADRYDLPELKQLAFKHIVKSLTVDNVAYEVFSNFSAAFEDIRKAMRFFLDNWGEIRGSDSMRNVWQQIRLGRHPGFEEVWPVIALNLEFKVQPREGDEEIES</sequence>
<feature type="compositionally biased region" description="Low complexity" evidence="1">
    <location>
        <begin position="440"/>
        <end position="451"/>
    </location>
</feature>
<proteinExistence type="predicted"/>
<dbReference type="CDD" id="cd00121">
    <property type="entry name" value="MATH"/>
    <property type="match status" value="1"/>
</dbReference>
<evidence type="ECO:0000313" key="4">
    <source>
        <dbReference type="Proteomes" id="UP000006352"/>
    </source>
</evidence>
<feature type="domain" description="MATH" evidence="2">
    <location>
        <begin position="14"/>
        <end position="173"/>
    </location>
</feature>
<dbReference type="InterPro" id="IPR002083">
    <property type="entry name" value="MATH/TRAF_dom"/>
</dbReference>
<dbReference type="PROSITE" id="PS50144">
    <property type="entry name" value="MATH"/>
    <property type="match status" value="1"/>
</dbReference>
<dbReference type="EMBL" id="HE797081">
    <property type="protein sequence ID" value="CCM02467.1"/>
    <property type="molecule type" value="Genomic_DNA"/>
</dbReference>
<evidence type="ECO:0000259" key="2">
    <source>
        <dbReference type="PROSITE" id="PS50144"/>
    </source>
</evidence>
<keyword evidence="4" id="KW-1185">Reference proteome</keyword>
<dbReference type="STRING" id="599839.J4HWL4"/>
<reference evidence="3 4" key="1">
    <citation type="journal article" date="2012" name="Appl. Environ. Microbiol.">
        <title>Short-read sequencing for genomic analysis of the brown rot fungus Fibroporia radiculosa.</title>
        <authorList>
            <person name="Tang J.D."/>
            <person name="Perkins A.D."/>
            <person name="Sonstegard T.S."/>
            <person name="Schroeder S.G."/>
            <person name="Burgess S.C."/>
            <person name="Diehl S.V."/>
        </authorList>
    </citation>
    <scope>NUCLEOTIDE SEQUENCE [LARGE SCALE GENOMIC DNA]</scope>
    <source>
        <strain evidence="3 4">TFFH 294</strain>
    </source>
</reference>
<dbReference type="Gene3D" id="2.60.210.10">
    <property type="entry name" value="Apoptosis, Tumor Necrosis Factor Receptor Associated Protein 2, Chain A"/>
    <property type="match status" value="1"/>
</dbReference>
<dbReference type="GO" id="GO:0030163">
    <property type="term" value="P:protein catabolic process"/>
    <property type="evidence" value="ECO:0007669"/>
    <property type="project" value="UniProtKB-ARBA"/>
</dbReference>
<feature type="region of interest" description="Disordered" evidence="1">
    <location>
        <begin position="306"/>
        <end position="343"/>
    </location>
</feature>
<dbReference type="SMART" id="SM00225">
    <property type="entry name" value="BTB"/>
    <property type="match status" value="1"/>
</dbReference>
<dbReference type="HOGENOM" id="CLU_017785_0_0_1"/>
<feature type="region of interest" description="Disordered" evidence="1">
    <location>
        <begin position="433"/>
        <end position="473"/>
    </location>
</feature>
<gene>
    <name evidence="3" type="ORF">FIBRA_04566</name>
</gene>
<feature type="compositionally biased region" description="Polar residues" evidence="1">
    <location>
        <begin position="312"/>
        <end position="328"/>
    </location>
</feature>
<evidence type="ECO:0000313" key="3">
    <source>
        <dbReference type="EMBL" id="CCM02467.1"/>
    </source>
</evidence>
<dbReference type="InParanoid" id="J4HWL4"/>
<dbReference type="SUPFAM" id="SSF54695">
    <property type="entry name" value="POZ domain"/>
    <property type="match status" value="1"/>
</dbReference>
<dbReference type="PANTHER" id="PTHR24413">
    <property type="entry name" value="SPECKLE-TYPE POZ PROTEIN"/>
    <property type="match status" value="1"/>
</dbReference>
<dbReference type="InterPro" id="IPR000210">
    <property type="entry name" value="BTB/POZ_dom"/>
</dbReference>
<dbReference type="InterPro" id="IPR008974">
    <property type="entry name" value="TRAF-like"/>
</dbReference>
<protein>
    <recommendedName>
        <fullName evidence="2">MATH domain-containing protein</fullName>
    </recommendedName>
</protein>
<evidence type="ECO:0000256" key="1">
    <source>
        <dbReference type="SAM" id="MobiDB-lite"/>
    </source>
</evidence>
<dbReference type="SUPFAM" id="SSF49599">
    <property type="entry name" value="TRAF domain-like"/>
    <property type="match status" value="1"/>
</dbReference>
<name>J4HWL4_9APHY</name>
<accession>J4HWL4</accession>
<dbReference type="AlphaFoldDB" id="J4HWL4"/>
<dbReference type="RefSeq" id="XP_012181750.1">
    <property type="nucleotide sequence ID" value="XM_012326360.1"/>
</dbReference>
<dbReference type="InterPro" id="IPR011333">
    <property type="entry name" value="SKP1/BTB/POZ_sf"/>
</dbReference>
<feature type="compositionally biased region" description="Polar residues" evidence="1">
    <location>
        <begin position="452"/>
        <end position="472"/>
    </location>
</feature>